<accession>A0A7J7Z5Y9</accession>
<dbReference type="EMBL" id="JABWUV010000003">
    <property type="protein sequence ID" value="KAF6369356.1"/>
    <property type="molecule type" value="Genomic_DNA"/>
</dbReference>
<organism evidence="1 2">
    <name type="scientific">Myotis myotis</name>
    <name type="common">Greater mouse-eared bat</name>
    <name type="synonym">Vespertilio myotis</name>
    <dbReference type="NCBI Taxonomy" id="51298"/>
    <lineage>
        <taxon>Eukaryota</taxon>
        <taxon>Metazoa</taxon>
        <taxon>Chordata</taxon>
        <taxon>Craniata</taxon>
        <taxon>Vertebrata</taxon>
        <taxon>Euteleostomi</taxon>
        <taxon>Mammalia</taxon>
        <taxon>Eutheria</taxon>
        <taxon>Laurasiatheria</taxon>
        <taxon>Chiroptera</taxon>
        <taxon>Yangochiroptera</taxon>
        <taxon>Vespertilionidae</taxon>
        <taxon>Myotis</taxon>
    </lineage>
</organism>
<keyword evidence="2" id="KW-1185">Reference proteome</keyword>
<comment type="caution">
    <text evidence="1">The sequence shown here is derived from an EMBL/GenBank/DDBJ whole genome shotgun (WGS) entry which is preliminary data.</text>
</comment>
<dbReference type="AlphaFoldDB" id="A0A7J7Z5Y9"/>
<gene>
    <name evidence="1" type="ORF">mMyoMyo1_010703</name>
</gene>
<evidence type="ECO:0000313" key="2">
    <source>
        <dbReference type="Proteomes" id="UP000527355"/>
    </source>
</evidence>
<evidence type="ECO:0000313" key="1">
    <source>
        <dbReference type="EMBL" id="KAF6369356.1"/>
    </source>
</evidence>
<sequence length="139" mass="14568">MCGGMEIFYSVSRPSDHPAVPTTPTPTGFPCPLHSHQQICGLEWRNENSEVVVGAGVRQWSSGSRVPPPPPPLLCRCSEAAATVSPFLQGALVPEVLTCSVCEALAFLWAPVCAGCALSSKMAPHTFLLSSGPRAPPTA</sequence>
<reference evidence="1 2" key="1">
    <citation type="journal article" date="2020" name="Nature">
        <title>Six reference-quality genomes reveal evolution of bat adaptations.</title>
        <authorList>
            <person name="Jebb D."/>
            <person name="Huang Z."/>
            <person name="Pippel M."/>
            <person name="Hughes G.M."/>
            <person name="Lavrichenko K."/>
            <person name="Devanna P."/>
            <person name="Winkler S."/>
            <person name="Jermiin L.S."/>
            <person name="Skirmuntt E.C."/>
            <person name="Katzourakis A."/>
            <person name="Burkitt-Gray L."/>
            <person name="Ray D.A."/>
            <person name="Sullivan K.A.M."/>
            <person name="Roscito J.G."/>
            <person name="Kirilenko B.M."/>
            <person name="Davalos L.M."/>
            <person name="Corthals A.P."/>
            <person name="Power M.L."/>
            <person name="Jones G."/>
            <person name="Ransome R.D."/>
            <person name="Dechmann D.K.N."/>
            <person name="Locatelli A.G."/>
            <person name="Puechmaille S.J."/>
            <person name="Fedrigo O."/>
            <person name="Jarvis E.D."/>
            <person name="Hiller M."/>
            <person name="Vernes S.C."/>
            <person name="Myers E.W."/>
            <person name="Teeling E.C."/>
        </authorList>
    </citation>
    <scope>NUCLEOTIDE SEQUENCE [LARGE SCALE GENOMIC DNA]</scope>
    <source>
        <strain evidence="1">MMyoMyo1</strain>
        <tissue evidence="1">Flight muscle</tissue>
    </source>
</reference>
<protein>
    <submittedName>
        <fullName evidence="1">Uncharacterized protein</fullName>
    </submittedName>
</protein>
<dbReference type="Proteomes" id="UP000527355">
    <property type="component" value="Unassembled WGS sequence"/>
</dbReference>
<proteinExistence type="predicted"/>
<name>A0A7J7Z5Y9_MYOMY</name>